<sequence length="112" mass="12704">MTKRKMTLTAALLAAAALVAWWLVPHYSKEDEAYYVSVFCAIHHDDSSLFLKDMNTVIEGGNSDYALQKIHFIPSLGKKVVNSWSKLTPEQQLKAKNDNPACQQLMHQQLDR</sequence>
<evidence type="ECO:0000313" key="1">
    <source>
        <dbReference type="EMBL" id="NIF22221.1"/>
    </source>
</evidence>
<gene>
    <name evidence="1" type="ORF">F3J40_11490</name>
</gene>
<protein>
    <submittedName>
        <fullName evidence="1">Uncharacterized protein</fullName>
    </submittedName>
</protein>
<keyword evidence="2" id="KW-1185">Reference proteome</keyword>
<dbReference type="Proteomes" id="UP001515683">
    <property type="component" value="Unassembled WGS sequence"/>
</dbReference>
<name>A0ABX0RA51_9GAMM</name>
<comment type="caution">
    <text evidence="1">The sequence shown here is derived from an EMBL/GenBank/DDBJ whole genome shotgun (WGS) entry which is preliminary data.</text>
</comment>
<organism evidence="1 2">
    <name type="scientific">Candidatus Pantoea multigeneris</name>
    <dbReference type="NCBI Taxonomy" id="2608357"/>
    <lineage>
        <taxon>Bacteria</taxon>
        <taxon>Pseudomonadati</taxon>
        <taxon>Pseudomonadota</taxon>
        <taxon>Gammaproteobacteria</taxon>
        <taxon>Enterobacterales</taxon>
        <taxon>Erwiniaceae</taxon>
        <taxon>Pantoea</taxon>
    </lineage>
</organism>
<proteinExistence type="predicted"/>
<reference evidence="1 2" key="1">
    <citation type="journal article" date="2019" name="bioRxiv">
        <title>Bacteria contribute to plant secondary compound degradation in a generalist herbivore system.</title>
        <authorList>
            <person name="Francoeur C.B."/>
            <person name="Khadempour L."/>
            <person name="Moreira-Soto R.D."/>
            <person name="Gotting K."/>
            <person name="Book A.J."/>
            <person name="Pinto-Tomas A.A."/>
            <person name="Keefover-Ring K."/>
            <person name="Currie C.R."/>
        </authorList>
    </citation>
    <scope>NUCLEOTIDE SEQUENCE [LARGE SCALE GENOMIC DNA]</scope>
    <source>
        <strain evidence="1">Acro-835</strain>
    </source>
</reference>
<evidence type="ECO:0000313" key="2">
    <source>
        <dbReference type="Proteomes" id="UP001515683"/>
    </source>
</evidence>
<dbReference type="EMBL" id="VWXF01000004">
    <property type="protein sequence ID" value="NIF22221.1"/>
    <property type="molecule type" value="Genomic_DNA"/>
</dbReference>
<dbReference type="RefSeq" id="WP_167014729.1">
    <property type="nucleotide sequence ID" value="NZ_VWXF01000004.1"/>
</dbReference>
<accession>A0ABX0RA51</accession>